<dbReference type="InterPro" id="IPR029063">
    <property type="entry name" value="SAM-dependent_MTases_sf"/>
</dbReference>
<dbReference type="InterPro" id="IPR020596">
    <property type="entry name" value="rRNA_Ade_Mease_Trfase_CS"/>
</dbReference>
<evidence type="ECO:0000256" key="1">
    <source>
        <dbReference type="ARBA" id="ARBA00022490"/>
    </source>
</evidence>
<dbReference type="Pfam" id="PF00398">
    <property type="entry name" value="RrnaAD"/>
    <property type="match status" value="1"/>
</dbReference>
<evidence type="ECO:0000256" key="6">
    <source>
        <dbReference type="ARBA" id="ARBA00022884"/>
    </source>
</evidence>
<dbReference type="Gene3D" id="3.40.50.150">
    <property type="entry name" value="Vaccinia Virus protein VP39"/>
    <property type="match status" value="1"/>
</dbReference>
<feature type="binding site" evidence="7 8">
    <location>
        <position position="39"/>
    </location>
    <ligand>
        <name>S-adenosyl-L-methionine</name>
        <dbReference type="ChEBI" id="CHEBI:59789"/>
    </ligand>
</feature>
<comment type="similarity">
    <text evidence="7">Belongs to the class I-like SAM-binding methyltransferase superfamily. rRNA adenine N(6)-methyltransferase family. RsmA subfamily.</text>
</comment>
<keyword evidence="1 7" id="KW-0963">Cytoplasm</keyword>
<feature type="binding site" evidence="7 8">
    <location>
        <position position="14"/>
    </location>
    <ligand>
        <name>S-adenosyl-L-methionine</name>
        <dbReference type="ChEBI" id="CHEBI:59789"/>
    </ligand>
</feature>
<dbReference type="SMART" id="SM00650">
    <property type="entry name" value="rADc"/>
    <property type="match status" value="1"/>
</dbReference>
<dbReference type="CDD" id="cd02440">
    <property type="entry name" value="AdoMet_MTases"/>
    <property type="match status" value="1"/>
</dbReference>
<keyword evidence="3 7" id="KW-0489">Methyltransferase</keyword>
<comment type="caution">
    <text evidence="7">Lacks conserved residue(s) required for the propagation of feature annotation.</text>
</comment>
<keyword evidence="4 7" id="KW-0808">Transferase</keyword>
<dbReference type="NCBIfam" id="TIGR00755">
    <property type="entry name" value="ksgA"/>
    <property type="match status" value="1"/>
</dbReference>
<dbReference type="HAMAP" id="MF_00607">
    <property type="entry name" value="16SrRNA_methyltr_A"/>
    <property type="match status" value="1"/>
</dbReference>
<dbReference type="PROSITE" id="PS01131">
    <property type="entry name" value="RRNA_A_DIMETH"/>
    <property type="match status" value="1"/>
</dbReference>
<keyword evidence="6 7" id="KW-0694">RNA-binding</keyword>
<dbReference type="PROSITE" id="PS51689">
    <property type="entry name" value="SAM_RNA_A_N6_MT"/>
    <property type="match status" value="1"/>
</dbReference>
<feature type="binding site" evidence="7 8">
    <location>
        <position position="85"/>
    </location>
    <ligand>
        <name>S-adenosyl-L-methionine</name>
        <dbReference type="ChEBI" id="CHEBI:59789"/>
    </ligand>
</feature>
<name>A0A831Z0P6_UNCKA</name>
<dbReference type="GO" id="GO:0052908">
    <property type="term" value="F:16S rRNA (adenine(1518)-N(6)/adenine(1519)-N(6))-dimethyltransferase activity"/>
    <property type="evidence" value="ECO:0007669"/>
    <property type="project" value="UniProtKB-EC"/>
</dbReference>
<evidence type="ECO:0000256" key="7">
    <source>
        <dbReference type="HAMAP-Rule" id="MF_00607"/>
    </source>
</evidence>
<proteinExistence type="inferred from homology"/>
<dbReference type="InterPro" id="IPR001737">
    <property type="entry name" value="KsgA/Erm"/>
</dbReference>
<reference evidence="11" key="1">
    <citation type="journal article" date="2020" name="mSystems">
        <title>Genome- and Community-Level Interaction Insights into Carbon Utilization and Element Cycling Functions of Hydrothermarchaeota in Hydrothermal Sediment.</title>
        <authorList>
            <person name="Zhou Z."/>
            <person name="Liu Y."/>
            <person name="Xu W."/>
            <person name="Pan J."/>
            <person name="Luo Z.H."/>
            <person name="Li M."/>
        </authorList>
    </citation>
    <scope>NUCLEOTIDE SEQUENCE [LARGE SCALE GENOMIC DNA]</scope>
    <source>
        <strain evidence="11">SpSt-361</strain>
    </source>
</reference>
<protein>
    <recommendedName>
        <fullName evidence="7">Ribosomal RNA small subunit methyltransferase A</fullName>
        <ecNumber evidence="7">2.1.1.182</ecNumber>
    </recommendedName>
    <alternativeName>
        <fullName evidence="7">16S rRNA (adenine(1518)-N(6)/adenine(1519)-N(6))-dimethyltransferase</fullName>
    </alternativeName>
    <alternativeName>
        <fullName evidence="7">16S rRNA dimethyladenosine transferase</fullName>
    </alternativeName>
    <alternativeName>
        <fullName evidence="7">16S rRNA dimethylase</fullName>
    </alternativeName>
    <alternativeName>
        <fullName evidence="7">S-adenosylmethionine-6-N', N'-adenosyl(rRNA) dimethyltransferase</fullName>
    </alternativeName>
</protein>
<accession>A0A831Z0P6</accession>
<dbReference type="Gene3D" id="1.10.8.100">
    <property type="entry name" value="Ribosomal RNA adenine dimethylase-like, domain 2"/>
    <property type="match status" value="1"/>
</dbReference>
<dbReference type="AlphaFoldDB" id="A0A831Z0P6"/>
<feature type="region of interest" description="Disordered" evidence="9">
    <location>
        <begin position="246"/>
        <end position="267"/>
    </location>
</feature>
<dbReference type="InterPro" id="IPR020598">
    <property type="entry name" value="rRNA_Ade_methylase_Trfase_N"/>
</dbReference>
<dbReference type="SUPFAM" id="SSF53335">
    <property type="entry name" value="S-adenosyl-L-methionine-dependent methyltransferases"/>
    <property type="match status" value="1"/>
</dbReference>
<comment type="catalytic activity">
    <reaction evidence="7">
        <text>adenosine(1518)/adenosine(1519) in 16S rRNA + 4 S-adenosyl-L-methionine = N(6)-dimethyladenosine(1518)/N(6)-dimethyladenosine(1519) in 16S rRNA + 4 S-adenosyl-L-homocysteine + 4 H(+)</text>
        <dbReference type="Rhea" id="RHEA:19609"/>
        <dbReference type="Rhea" id="RHEA-COMP:10232"/>
        <dbReference type="Rhea" id="RHEA-COMP:10233"/>
        <dbReference type="ChEBI" id="CHEBI:15378"/>
        <dbReference type="ChEBI" id="CHEBI:57856"/>
        <dbReference type="ChEBI" id="CHEBI:59789"/>
        <dbReference type="ChEBI" id="CHEBI:74411"/>
        <dbReference type="ChEBI" id="CHEBI:74493"/>
        <dbReference type="EC" id="2.1.1.182"/>
    </reaction>
</comment>
<dbReference type="EMBL" id="DSPJ01000032">
    <property type="protein sequence ID" value="HEX61731.1"/>
    <property type="molecule type" value="Genomic_DNA"/>
</dbReference>
<evidence type="ECO:0000256" key="9">
    <source>
        <dbReference type="SAM" id="MobiDB-lite"/>
    </source>
</evidence>
<dbReference type="PANTHER" id="PTHR11727:SF7">
    <property type="entry name" value="DIMETHYLADENOSINE TRANSFERASE-RELATED"/>
    <property type="match status" value="1"/>
</dbReference>
<dbReference type="GO" id="GO:0003723">
    <property type="term" value="F:RNA binding"/>
    <property type="evidence" value="ECO:0007669"/>
    <property type="project" value="UniProtKB-UniRule"/>
</dbReference>
<comment type="caution">
    <text evidence="11">The sequence shown here is derived from an EMBL/GenBank/DDBJ whole genome shotgun (WGS) entry which is preliminary data.</text>
</comment>
<dbReference type="PANTHER" id="PTHR11727">
    <property type="entry name" value="DIMETHYLADENOSINE TRANSFERASE"/>
    <property type="match status" value="1"/>
</dbReference>
<feature type="binding site" evidence="7 8">
    <location>
        <position position="60"/>
    </location>
    <ligand>
        <name>S-adenosyl-L-methionine</name>
        <dbReference type="ChEBI" id="CHEBI:59789"/>
    </ligand>
</feature>
<comment type="subcellular location">
    <subcellularLocation>
        <location evidence="7">Cytoplasm</location>
    </subcellularLocation>
</comment>
<comment type="function">
    <text evidence="7">Specifically dimethylates two adjacent adenosines (A1518 and A1519) in the loop of a conserved hairpin near the 3'-end of 16S rRNA in the 30S particle. May play a critical role in biogenesis of 30S subunits.</text>
</comment>
<evidence type="ECO:0000256" key="3">
    <source>
        <dbReference type="ARBA" id="ARBA00022603"/>
    </source>
</evidence>
<feature type="domain" description="Ribosomal RNA adenine methylase transferase N-terminal" evidence="10">
    <location>
        <begin position="19"/>
        <end position="187"/>
    </location>
</feature>
<dbReference type="InterPro" id="IPR023165">
    <property type="entry name" value="rRNA_Ade_diMease-like_C"/>
</dbReference>
<evidence type="ECO:0000313" key="11">
    <source>
        <dbReference type="EMBL" id="HEX61731.1"/>
    </source>
</evidence>
<evidence type="ECO:0000256" key="5">
    <source>
        <dbReference type="ARBA" id="ARBA00022691"/>
    </source>
</evidence>
<keyword evidence="5 7" id="KW-0949">S-adenosyl-L-methionine</keyword>
<sequence>MAVKPKKALGQNFLVDRNVAHDLAETAGIGKNDTVLEVGAGTGVVTLELASRAGKVIAVELDRNLIPELKNNLRGFPNVEIVNQDILNFPIANYELQITKIVGSIPYQITSPLIHKILHSRNRPKSITFIVQKEVAEKITARPPKATYLSNFVANFGEAQTVKVIKPEAFSPQPRVDSAILHIELHSQPKIEDTLKLEKFLHHGFAQPRKMLHHRFEAGILAESKIPPQARPAHLSREDWRNLYRELAQTKERSKTRRGDGTWRKSQ</sequence>
<feature type="binding site" evidence="8">
    <location>
        <position position="104"/>
    </location>
    <ligand>
        <name>S-adenosyl-L-methionine</name>
        <dbReference type="ChEBI" id="CHEBI:59789"/>
    </ligand>
</feature>
<dbReference type="EC" id="2.1.1.182" evidence="7"/>
<dbReference type="GO" id="GO:0005829">
    <property type="term" value="C:cytosol"/>
    <property type="evidence" value="ECO:0007669"/>
    <property type="project" value="TreeGrafter"/>
</dbReference>
<gene>
    <name evidence="7 11" type="primary">rsmA</name>
    <name evidence="7" type="synonym">ksgA</name>
    <name evidence="11" type="ORF">ENR01_01045</name>
</gene>
<evidence type="ECO:0000259" key="10">
    <source>
        <dbReference type="SMART" id="SM00650"/>
    </source>
</evidence>
<evidence type="ECO:0000256" key="8">
    <source>
        <dbReference type="PROSITE-ProRule" id="PRU01026"/>
    </source>
</evidence>
<feature type="binding site" evidence="7 8">
    <location>
        <position position="12"/>
    </location>
    <ligand>
        <name>S-adenosyl-L-methionine</name>
        <dbReference type="ChEBI" id="CHEBI:59789"/>
    </ligand>
</feature>
<evidence type="ECO:0000256" key="2">
    <source>
        <dbReference type="ARBA" id="ARBA00022552"/>
    </source>
</evidence>
<organism evidence="11">
    <name type="scientific">candidate division WWE3 bacterium</name>
    <dbReference type="NCBI Taxonomy" id="2053526"/>
    <lineage>
        <taxon>Bacteria</taxon>
        <taxon>Katanobacteria</taxon>
    </lineage>
</organism>
<keyword evidence="2 7" id="KW-0698">rRNA processing</keyword>
<evidence type="ECO:0000256" key="4">
    <source>
        <dbReference type="ARBA" id="ARBA00022679"/>
    </source>
</evidence>
<dbReference type="InterPro" id="IPR011530">
    <property type="entry name" value="rRNA_adenine_dimethylase"/>
</dbReference>